<evidence type="ECO:0000256" key="4">
    <source>
        <dbReference type="ARBA" id="ARBA00022989"/>
    </source>
</evidence>
<keyword evidence="4 6" id="KW-1133">Transmembrane helix</keyword>
<name>A0A9X9F8X9_BACCE</name>
<keyword evidence="5 6" id="KW-0472">Membrane</keyword>
<dbReference type="Proteomes" id="UP000308444">
    <property type="component" value="Unassembled WGS sequence"/>
</dbReference>
<dbReference type="Pfam" id="PF02706">
    <property type="entry name" value="Wzz"/>
    <property type="match status" value="1"/>
</dbReference>
<comment type="caution">
    <text evidence="8">The sequence shown here is derived from an EMBL/GenBank/DDBJ whole genome shotgun (WGS) entry which is preliminary data.</text>
</comment>
<proteinExistence type="predicted"/>
<sequence>MDKKLNFKNINGQLKKQWYLIILFPLFFGSLVWVSHTFFIPKIYVSTTQLLILPSNNSKDISSEQNIRLNMQLMNTFVTLVKSPKIKNQVREELKLTKEEMNMLNKL</sequence>
<dbReference type="GO" id="GO:0005886">
    <property type="term" value="C:plasma membrane"/>
    <property type="evidence" value="ECO:0007669"/>
    <property type="project" value="UniProtKB-SubCell"/>
</dbReference>
<feature type="domain" description="Polysaccharide chain length determinant N-terminal" evidence="7">
    <location>
        <begin position="4"/>
        <end position="94"/>
    </location>
</feature>
<feature type="transmembrane region" description="Helical" evidence="6">
    <location>
        <begin position="20"/>
        <end position="40"/>
    </location>
</feature>
<comment type="subcellular location">
    <subcellularLocation>
        <location evidence="1">Cell membrane</location>
        <topology evidence="1">Multi-pass membrane protein</topology>
    </subcellularLocation>
</comment>
<evidence type="ECO:0000256" key="2">
    <source>
        <dbReference type="ARBA" id="ARBA00022475"/>
    </source>
</evidence>
<protein>
    <recommendedName>
        <fullName evidence="7">Polysaccharide chain length determinant N-terminal domain-containing protein</fullName>
    </recommendedName>
</protein>
<reference evidence="8 9" key="1">
    <citation type="journal article" date="2019" name="Environ. Microbiol.">
        <title>An active ?-lactamase is a part of an orchestrated cell wall stress resistance network of Bacillus subtilis and related rhizosphere species.</title>
        <authorList>
            <person name="Bucher T."/>
            <person name="Keren-Paz A."/>
            <person name="Hausser J."/>
            <person name="Olender T."/>
            <person name="Cytryn E."/>
            <person name="Kolodkin-Gal I."/>
        </authorList>
    </citation>
    <scope>NUCLEOTIDE SEQUENCE [LARGE SCALE GENOMIC DNA]</scope>
    <source>
        <strain evidence="8 9">I32</strain>
    </source>
</reference>
<keyword evidence="2" id="KW-1003">Cell membrane</keyword>
<feature type="non-terminal residue" evidence="8">
    <location>
        <position position="107"/>
    </location>
</feature>
<dbReference type="EMBL" id="SZOH01000029">
    <property type="protein sequence ID" value="TKJ08567.1"/>
    <property type="molecule type" value="Genomic_DNA"/>
</dbReference>
<dbReference type="InterPro" id="IPR003856">
    <property type="entry name" value="LPS_length_determ_N"/>
</dbReference>
<evidence type="ECO:0000259" key="7">
    <source>
        <dbReference type="Pfam" id="PF02706"/>
    </source>
</evidence>
<evidence type="ECO:0000313" key="9">
    <source>
        <dbReference type="Proteomes" id="UP000308444"/>
    </source>
</evidence>
<dbReference type="AlphaFoldDB" id="A0A9X9F8X9"/>
<evidence type="ECO:0000313" key="8">
    <source>
        <dbReference type="EMBL" id="TKJ08567.1"/>
    </source>
</evidence>
<evidence type="ECO:0000256" key="6">
    <source>
        <dbReference type="SAM" id="Phobius"/>
    </source>
</evidence>
<evidence type="ECO:0000256" key="1">
    <source>
        <dbReference type="ARBA" id="ARBA00004651"/>
    </source>
</evidence>
<accession>A0A9X9F8X9</accession>
<organism evidence="8 9">
    <name type="scientific">Bacillus cereus</name>
    <dbReference type="NCBI Taxonomy" id="1396"/>
    <lineage>
        <taxon>Bacteria</taxon>
        <taxon>Bacillati</taxon>
        <taxon>Bacillota</taxon>
        <taxon>Bacilli</taxon>
        <taxon>Bacillales</taxon>
        <taxon>Bacillaceae</taxon>
        <taxon>Bacillus</taxon>
        <taxon>Bacillus cereus group</taxon>
    </lineage>
</organism>
<gene>
    <name evidence="8" type="ORF">FC695_00655</name>
</gene>
<evidence type="ECO:0000256" key="3">
    <source>
        <dbReference type="ARBA" id="ARBA00022692"/>
    </source>
</evidence>
<keyword evidence="3 6" id="KW-0812">Transmembrane</keyword>
<evidence type="ECO:0000256" key="5">
    <source>
        <dbReference type="ARBA" id="ARBA00023136"/>
    </source>
</evidence>